<dbReference type="InterPro" id="IPR011659">
    <property type="entry name" value="WD40"/>
</dbReference>
<dbReference type="Gene3D" id="2.130.10.120">
    <property type="entry name" value="Prolyl oligopeptidase, N-terminal domain"/>
    <property type="match status" value="1"/>
</dbReference>
<evidence type="ECO:0000256" key="1">
    <source>
        <dbReference type="ARBA" id="ARBA00022801"/>
    </source>
</evidence>
<dbReference type="SUPFAM" id="SSF53474">
    <property type="entry name" value="alpha/beta-Hydrolases"/>
    <property type="match status" value="1"/>
</dbReference>
<comment type="caution">
    <text evidence="5">The sequence shown here is derived from an EMBL/GenBank/DDBJ whole genome shotgun (WGS) entry which is preliminary data.</text>
</comment>
<dbReference type="GO" id="GO:0004252">
    <property type="term" value="F:serine-type endopeptidase activity"/>
    <property type="evidence" value="ECO:0007669"/>
    <property type="project" value="InterPro"/>
</dbReference>
<dbReference type="InterPro" id="IPR029058">
    <property type="entry name" value="AB_hydrolase_fold"/>
</dbReference>
<organism evidence="5 6">
    <name type="scientific">Henriciella barbarensis</name>
    <dbReference type="NCBI Taxonomy" id="86342"/>
    <lineage>
        <taxon>Bacteria</taxon>
        <taxon>Pseudomonadati</taxon>
        <taxon>Pseudomonadota</taxon>
        <taxon>Alphaproteobacteria</taxon>
        <taxon>Hyphomonadales</taxon>
        <taxon>Hyphomonadaceae</taxon>
        <taxon>Henriciella</taxon>
    </lineage>
</organism>
<reference evidence="5 6" key="1">
    <citation type="submission" date="2018-08" db="EMBL/GenBank/DDBJ databases">
        <title>Henriciella mobilis sp. nov., isolated from seawater.</title>
        <authorList>
            <person name="Cheng H."/>
            <person name="Wu Y.-H."/>
            <person name="Xu X.-W."/>
            <person name="Guo L.-L."/>
        </authorList>
    </citation>
    <scope>NUCLEOTIDE SEQUENCE [LARGE SCALE GENOMIC DNA]</scope>
    <source>
        <strain evidence="5 6">CCUG66934</strain>
    </source>
</reference>
<name>A0A399QXL0_9PROT</name>
<dbReference type="Pfam" id="PF07676">
    <property type="entry name" value="PD40"/>
    <property type="match status" value="4"/>
</dbReference>
<dbReference type="AlphaFoldDB" id="A0A399QXL0"/>
<dbReference type="SUPFAM" id="SSF82171">
    <property type="entry name" value="DPP6 N-terminal domain-like"/>
    <property type="match status" value="1"/>
</dbReference>
<dbReference type="PANTHER" id="PTHR42776:SF27">
    <property type="entry name" value="DIPEPTIDYL PEPTIDASE FAMILY MEMBER 6"/>
    <property type="match status" value="1"/>
</dbReference>
<feature type="chain" id="PRO_5017234410" evidence="3">
    <location>
        <begin position="23"/>
        <end position="673"/>
    </location>
</feature>
<evidence type="ECO:0000256" key="2">
    <source>
        <dbReference type="ARBA" id="ARBA00022825"/>
    </source>
</evidence>
<keyword evidence="2" id="KW-0645">Protease</keyword>
<dbReference type="InterPro" id="IPR002470">
    <property type="entry name" value="Peptidase_S9A"/>
</dbReference>
<gene>
    <name evidence="5" type="ORF">D1224_04425</name>
</gene>
<evidence type="ECO:0000256" key="3">
    <source>
        <dbReference type="SAM" id="SignalP"/>
    </source>
</evidence>
<protein>
    <submittedName>
        <fullName evidence="5">S9 family peptidase</fullName>
    </submittedName>
</protein>
<evidence type="ECO:0000259" key="4">
    <source>
        <dbReference type="Pfam" id="PF00326"/>
    </source>
</evidence>
<dbReference type="EMBL" id="QWGB01000005">
    <property type="protein sequence ID" value="RIJ23513.1"/>
    <property type="molecule type" value="Genomic_DNA"/>
</dbReference>
<keyword evidence="1" id="KW-0378">Hydrolase</keyword>
<feature type="domain" description="Peptidase S9 prolyl oligopeptidase catalytic" evidence="4">
    <location>
        <begin position="457"/>
        <end position="666"/>
    </location>
</feature>
<dbReference type="Gene3D" id="3.40.50.1820">
    <property type="entry name" value="alpha/beta hydrolase"/>
    <property type="match status" value="1"/>
</dbReference>
<keyword evidence="3" id="KW-0732">Signal</keyword>
<dbReference type="Pfam" id="PF00326">
    <property type="entry name" value="Peptidase_S9"/>
    <property type="match status" value="1"/>
</dbReference>
<dbReference type="InterPro" id="IPR011042">
    <property type="entry name" value="6-blade_b-propeller_TolB-like"/>
</dbReference>
<keyword evidence="2" id="KW-0720">Serine protease</keyword>
<evidence type="ECO:0000313" key="6">
    <source>
        <dbReference type="Proteomes" id="UP000265431"/>
    </source>
</evidence>
<dbReference type="OrthoDB" id="1094230at2"/>
<dbReference type="InterPro" id="IPR001375">
    <property type="entry name" value="Peptidase_S9_cat"/>
</dbReference>
<dbReference type="PANTHER" id="PTHR42776">
    <property type="entry name" value="SERINE PEPTIDASE S9 FAMILY MEMBER"/>
    <property type="match status" value="1"/>
</dbReference>
<dbReference type="Gene3D" id="2.120.10.30">
    <property type="entry name" value="TolB, C-terminal domain"/>
    <property type="match status" value="1"/>
</dbReference>
<sequence length="673" mass="73041">MDMRNALIALLGSTMLALPAVAQEAEAAAGNPASEASFGGQSGPDMSLEAMTPQNEAVNVGLAGQDPANIARYLLANGAGSISISPDGETLAFRWDVTGEPQLWSLAVRGGQPQQLTFGNGITFFSWSPDSETLIYGADNDGNEQESYYRIAADGSSEALVLAAVEGGFRAFGDFGADGETIAFASTERNGQNFDIYTADLSTGETSRLHEGTFGFFAHDISPDGDKLIVSETVGEDSDNLYLLDIESREMTTLARPDPRANHTSGGFAWLPDSSAFYFSSNEDREFSAITRYDVATGEMSVVKEADYDLGGIELCGEGGEYMVFTENVDGFDTLHINQNGESAGLDLSFLPEGQYQTSCSMESSKLAIRASGWRTPGDVYVVDLETGNHTQVFASNYAGLNPERLVRPESVRMMARDGVELQGLLYLPDDSSRTAEGPPPVIFFVHGGPTGQSVANFDAVVQYHLDRGLAVFEPNVRGSTGFGRTYVTLDDQKKRRDSVRDLIDMLAALEEDGRVDTSRAAVVGGSYGGYMVNAVLALYPDAFDAGASLFGVGNWVTALQVASPGLKASDRIEYGDIREQEWIDYYTENSPVTLADQIKVPVLYSHGVQDPRIDIYETEIMVKTLRENGIETPYVRIPDEGHGWRKLKNQLFYFRRQAKFLEEQLMGDGAAE</sequence>
<dbReference type="Proteomes" id="UP000265431">
    <property type="component" value="Unassembled WGS sequence"/>
</dbReference>
<keyword evidence="6" id="KW-1185">Reference proteome</keyword>
<evidence type="ECO:0000313" key="5">
    <source>
        <dbReference type="EMBL" id="RIJ23513.1"/>
    </source>
</evidence>
<proteinExistence type="predicted"/>
<dbReference type="GO" id="GO:0006508">
    <property type="term" value="P:proteolysis"/>
    <property type="evidence" value="ECO:0007669"/>
    <property type="project" value="InterPro"/>
</dbReference>
<accession>A0A399QXL0</accession>
<feature type="signal peptide" evidence="3">
    <location>
        <begin position="1"/>
        <end position="22"/>
    </location>
</feature>
<dbReference type="PRINTS" id="PR00862">
    <property type="entry name" value="PROLIGOPTASE"/>
</dbReference>